<proteinExistence type="predicted"/>
<protein>
    <submittedName>
        <fullName evidence="1">Uncharacterized protein</fullName>
    </submittedName>
</protein>
<sequence>MLYAIIHFNTFGKDSYDVVNCNTVKFNQHDDISYIVRNYFEEGFHIQKEGKDGNQNIYSKLYNFEYRVLYMRK</sequence>
<dbReference type="EMBL" id="MN739779">
    <property type="protein sequence ID" value="QHT26154.1"/>
    <property type="molecule type" value="Genomic_DNA"/>
</dbReference>
<reference evidence="1" key="1">
    <citation type="journal article" date="2020" name="Nature">
        <title>Giant virus diversity and host interactions through global metagenomics.</title>
        <authorList>
            <person name="Schulz F."/>
            <person name="Roux S."/>
            <person name="Paez-Espino D."/>
            <person name="Jungbluth S."/>
            <person name="Walsh D.A."/>
            <person name="Denef V.J."/>
            <person name="McMahon K.D."/>
            <person name="Konstantinidis K.T."/>
            <person name="Eloe-Fadrosh E.A."/>
            <person name="Kyrpides N.C."/>
            <person name="Woyke T."/>
        </authorList>
    </citation>
    <scope>NUCLEOTIDE SEQUENCE</scope>
    <source>
        <strain evidence="1">GVMAG-M-3300023179-27</strain>
    </source>
</reference>
<organism evidence="1">
    <name type="scientific">viral metagenome</name>
    <dbReference type="NCBI Taxonomy" id="1070528"/>
    <lineage>
        <taxon>unclassified sequences</taxon>
        <taxon>metagenomes</taxon>
        <taxon>organismal metagenomes</taxon>
    </lineage>
</organism>
<accession>A0A6C0EAN8</accession>
<dbReference type="AlphaFoldDB" id="A0A6C0EAN8"/>
<name>A0A6C0EAN8_9ZZZZ</name>
<evidence type="ECO:0000313" key="1">
    <source>
        <dbReference type="EMBL" id="QHT26154.1"/>
    </source>
</evidence>